<name>A0A6I6EQ66_9CLOT</name>
<reference evidence="2 3" key="1">
    <citation type="submission" date="2019-12" db="EMBL/GenBank/DDBJ databases">
        <title>Genome sequenceing of Clostridium bovifaecis.</title>
        <authorList>
            <person name="Yao Y."/>
        </authorList>
    </citation>
    <scope>NUCLEOTIDE SEQUENCE [LARGE SCALE GENOMIC DNA]</scope>
    <source>
        <strain evidence="2 3">BXX</strain>
    </source>
</reference>
<evidence type="ECO:0000313" key="2">
    <source>
        <dbReference type="EMBL" id="QGU95862.1"/>
    </source>
</evidence>
<proteinExistence type="predicted"/>
<sequence>MIDSFIRMNTKLEIIDSREENYLAKIEVVKESCILIKILIGEREIPKIVQGHNIKLFIYDKGKVYSGTSILLGIRGEGNIARAVLAVPENIKKVERRKYFRLPVNIEIEFVEIPMEKDYEQVKDIPREFFYLLKSTNTIDMSGGGMKIISEDNLKVGQKVLTVLYIPIELKILCSVVRSESEPQKERYKVSLKFENISERNRDKIIEFIFNQMRENVIR</sequence>
<protein>
    <recommendedName>
        <fullName evidence="1">PilZ domain-containing protein</fullName>
    </recommendedName>
</protein>
<dbReference type="Proteomes" id="UP000422764">
    <property type="component" value="Chromosome"/>
</dbReference>
<dbReference type="InterPro" id="IPR009875">
    <property type="entry name" value="PilZ_domain"/>
</dbReference>
<dbReference type="EMBL" id="CP046522">
    <property type="protein sequence ID" value="QGU95862.1"/>
    <property type="molecule type" value="Genomic_DNA"/>
</dbReference>
<evidence type="ECO:0000313" key="3">
    <source>
        <dbReference type="Proteomes" id="UP000422764"/>
    </source>
</evidence>
<gene>
    <name evidence="2" type="ORF">GOM49_12820</name>
</gene>
<accession>A0A6I6EQ66</accession>
<evidence type="ECO:0000259" key="1">
    <source>
        <dbReference type="Pfam" id="PF07238"/>
    </source>
</evidence>
<dbReference type="Pfam" id="PF07238">
    <property type="entry name" value="PilZ"/>
    <property type="match status" value="1"/>
</dbReference>
<keyword evidence="3" id="KW-1185">Reference proteome</keyword>
<feature type="domain" description="PilZ" evidence="1">
    <location>
        <begin position="95"/>
        <end position="210"/>
    </location>
</feature>
<dbReference type="GO" id="GO:0035438">
    <property type="term" value="F:cyclic-di-GMP binding"/>
    <property type="evidence" value="ECO:0007669"/>
    <property type="project" value="InterPro"/>
</dbReference>
<dbReference type="AlphaFoldDB" id="A0A6I6EQ66"/>
<dbReference type="Gene3D" id="2.40.10.220">
    <property type="entry name" value="predicted glycosyltransferase like domains"/>
    <property type="match status" value="1"/>
</dbReference>
<organism evidence="2 3">
    <name type="scientific">Clostridium bovifaecis</name>
    <dbReference type="NCBI Taxonomy" id="2184719"/>
    <lineage>
        <taxon>Bacteria</taxon>
        <taxon>Bacillati</taxon>
        <taxon>Bacillota</taxon>
        <taxon>Clostridia</taxon>
        <taxon>Eubacteriales</taxon>
        <taxon>Clostridiaceae</taxon>
        <taxon>Clostridium</taxon>
    </lineage>
</organism>